<sequence>MTPKAFRAVGAAFFSVASALVAQTPSPTPPAAPAAPITLQQAVARALAANPSLQSVHEHVSAVEANKITAGLRQNPNLTLYGQGLTLPETPNAPSGNPFFYSANVSRLFERGEKRRWRLDSANATADSAQSLYRDQQRQLVLAVRGAFTNMLLAKAALAVAEENLTDYRKTVDLSRSRLEAGDITQTDFDRIDLQQVQFESDADNAQLALQQASAQLQLLFGVDRPVPNLDVTGTLDPPQLPLTMTEAEDKGLASRPDYLAARQALTASQANARLAIAGGTTDPTLSTEYDRNGIDNSFGVSVVIPLRIFDRNQGEKERTRYETDSSRFAVTAARNQVISDVDQSWMALDIAQRLAQRYNSHYLDEAGHVRDNLQFSYRNGNATLLDYLSALRDYRAIRVNSLAANAQVWLAIHQLSFATATEILP</sequence>
<dbReference type="InterPro" id="IPR003423">
    <property type="entry name" value="OMP_efflux"/>
</dbReference>
<protein>
    <submittedName>
        <fullName evidence="3">Cobalt-zinc-cadmium efflux system outer membrane protein</fullName>
    </submittedName>
</protein>
<comment type="similarity">
    <text evidence="1">Belongs to the outer membrane factor (OMF) (TC 1.B.17) family.</text>
</comment>
<dbReference type="PANTHER" id="PTHR30203">
    <property type="entry name" value="OUTER MEMBRANE CATION EFFLUX PROTEIN"/>
    <property type="match status" value="1"/>
</dbReference>
<dbReference type="OrthoDB" id="9791261at2"/>
<evidence type="ECO:0000256" key="2">
    <source>
        <dbReference type="SAM" id="SignalP"/>
    </source>
</evidence>
<keyword evidence="4" id="KW-1185">Reference proteome</keyword>
<dbReference type="GO" id="GO:0015562">
    <property type="term" value="F:efflux transmembrane transporter activity"/>
    <property type="evidence" value="ECO:0007669"/>
    <property type="project" value="InterPro"/>
</dbReference>
<dbReference type="Proteomes" id="UP000292958">
    <property type="component" value="Unassembled WGS sequence"/>
</dbReference>
<evidence type="ECO:0000256" key="1">
    <source>
        <dbReference type="ARBA" id="ARBA00007613"/>
    </source>
</evidence>
<comment type="caution">
    <text evidence="3">The sequence shown here is derived from an EMBL/GenBank/DDBJ whole genome shotgun (WGS) entry which is preliminary data.</text>
</comment>
<proteinExistence type="inferred from homology"/>
<reference evidence="3 4" key="1">
    <citation type="submission" date="2019-02" db="EMBL/GenBank/DDBJ databases">
        <title>Genomic Encyclopedia of Archaeal and Bacterial Type Strains, Phase II (KMG-II): from individual species to whole genera.</title>
        <authorList>
            <person name="Goeker M."/>
        </authorList>
    </citation>
    <scope>NUCLEOTIDE SEQUENCE [LARGE SCALE GENOMIC DNA]</scope>
    <source>
        <strain evidence="3 4">DSM 18101</strain>
    </source>
</reference>
<organism evidence="3 4">
    <name type="scientific">Edaphobacter modestus</name>
    <dbReference type="NCBI Taxonomy" id="388466"/>
    <lineage>
        <taxon>Bacteria</taxon>
        <taxon>Pseudomonadati</taxon>
        <taxon>Acidobacteriota</taxon>
        <taxon>Terriglobia</taxon>
        <taxon>Terriglobales</taxon>
        <taxon>Acidobacteriaceae</taxon>
        <taxon>Edaphobacter</taxon>
    </lineage>
</organism>
<dbReference type="Gene3D" id="1.20.1600.10">
    <property type="entry name" value="Outer membrane efflux proteins (OEP)"/>
    <property type="match status" value="1"/>
</dbReference>
<keyword evidence="2" id="KW-0732">Signal</keyword>
<name>A0A4Q7YSE0_9BACT</name>
<feature type="signal peptide" evidence="2">
    <location>
        <begin position="1"/>
        <end position="22"/>
    </location>
</feature>
<accession>A0A4Q7YSE0</accession>
<feature type="chain" id="PRO_5020381747" evidence="2">
    <location>
        <begin position="23"/>
        <end position="426"/>
    </location>
</feature>
<gene>
    <name evidence="3" type="ORF">BDD14_1923</name>
</gene>
<dbReference type="SUPFAM" id="SSF56954">
    <property type="entry name" value="Outer membrane efflux proteins (OEP)"/>
    <property type="match status" value="1"/>
</dbReference>
<dbReference type="AlphaFoldDB" id="A0A4Q7YSE0"/>
<dbReference type="RefSeq" id="WP_130418527.1">
    <property type="nucleotide sequence ID" value="NZ_SHKW01000001.1"/>
</dbReference>
<dbReference type="InterPro" id="IPR010131">
    <property type="entry name" value="MdtP/NodT-like"/>
</dbReference>
<evidence type="ECO:0000313" key="4">
    <source>
        <dbReference type="Proteomes" id="UP000292958"/>
    </source>
</evidence>
<dbReference type="Pfam" id="PF02321">
    <property type="entry name" value="OEP"/>
    <property type="match status" value="2"/>
</dbReference>
<dbReference type="EMBL" id="SHKW01000001">
    <property type="protein sequence ID" value="RZU40460.1"/>
    <property type="molecule type" value="Genomic_DNA"/>
</dbReference>
<evidence type="ECO:0000313" key="3">
    <source>
        <dbReference type="EMBL" id="RZU40460.1"/>
    </source>
</evidence>
<dbReference type="PANTHER" id="PTHR30203:SF24">
    <property type="entry name" value="BLR4935 PROTEIN"/>
    <property type="match status" value="1"/>
</dbReference>